<comment type="similarity">
    <text evidence="2 9">Belongs to the uroporphyrinogen-III synthase family.</text>
</comment>
<dbReference type="Proteomes" id="UP000593932">
    <property type="component" value="Chromosome"/>
</dbReference>
<reference evidence="11 12" key="1">
    <citation type="submission" date="2020-10" db="EMBL/GenBank/DDBJ databases">
        <title>complete genome sequencing of Lysobacter sp. H23M41.</title>
        <authorList>
            <person name="Bae J.-W."/>
            <person name="Lee S.-Y."/>
        </authorList>
    </citation>
    <scope>NUCLEOTIDE SEQUENCE [LARGE SCALE GENOMIC DNA]</scope>
    <source>
        <strain evidence="11 12">H23M41</strain>
    </source>
</reference>
<dbReference type="EC" id="4.2.1.75" evidence="3 9"/>
<evidence type="ECO:0000256" key="5">
    <source>
        <dbReference type="ARBA" id="ARBA00023244"/>
    </source>
</evidence>
<dbReference type="SUPFAM" id="SSF69618">
    <property type="entry name" value="HemD-like"/>
    <property type="match status" value="1"/>
</dbReference>
<evidence type="ECO:0000256" key="4">
    <source>
        <dbReference type="ARBA" id="ARBA00023239"/>
    </source>
</evidence>
<evidence type="ECO:0000256" key="2">
    <source>
        <dbReference type="ARBA" id="ARBA00008133"/>
    </source>
</evidence>
<name>A0A7S6UKY0_9GAMM</name>
<evidence type="ECO:0000259" key="10">
    <source>
        <dbReference type="Pfam" id="PF02602"/>
    </source>
</evidence>
<sequence>MTARNPAPAWYVISLRPRGGNASLRRAAARHGAGLLALAPWKLETVDSVESRAALDQALAADRLMFTSPEAARSAAKLRELRAMPGQTWFAVGSGTAAALRRVGVADVVAPTRMDSEGLLALPGLHHLHGSTIGLVTAPGGRGTLPPALAARGAKLIRANVYQRVPVVPSPRALAAVHNLKVPGVLAVSSGEALQLTLQRLPAAVVERLRALPAVAASARLVELAHDSGFSTCRQARSARPADMIEAAAQLMA</sequence>
<gene>
    <name evidence="11" type="ORF">INQ42_00450</name>
</gene>
<evidence type="ECO:0000313" key="11">
    <source>
        <dbReference type="EMBL" id="QOW22141.1"/>
    </source>
</evidence>
<dbReference type="Gene3D" id="3.40.50.10090">
    <property type="match status" value="2"/>
</dbReference>
<evidence type="ECO:0000256" key="8">
    <source>
        <dbReference type="ARBA" id="ARBA00048617"/>
    </source>
</evidence>
<dbReference type="InterPro" id="IPR003754">
    <property type="entry name" value="4pyrrol_synth_uPrphyn_synth"/>
</dbReference>
<comment type="catalytic activity">
    <reaction evidence="8 9">
        <text>hydroxymethylbilane = uroporphyrinogen III + H2O</text>
        <dbReference type="Rhea" id="RHEA:18965"/>
        <dbReference type="ChEBI" id="CHEBI:15377"/>
        <dbReference type="ChEBI" id="CHEBI:57308"/>
        <dbReference type="ChEBI" id="CHEBI:57845"/>
        <dbReference type="EC" id="4.2.1.75"/>
    </reaction>
</comment>
<dbReference type="InterPro" id="IPR036108">
    <property type="entry name" value="4pyrrol_syn_uPrphyn_synt_sf"/>
</dbReference>
<evidence type="ECO:0000313" key="12">
    <source>
        <dbReference type="Proteomes" id="UP000593932"/>
    </source>
</evidence>
<proteinExistence type="inferred from homology"/>
<dbReference type="InterPro" id="IPR039793">
    <property type="entry name" value="UROS/Hem4"/>
</dbReference>
<feature type="domain" description="Tetrapyrrole biosynthesis uroporphyrinogen III synthase" evidence="10">
    <location>
        <begin position="25"/>
        <end position="246"/>
    </location>
</feature>
<dbReference type="CDD" id="cd06578">
    <property type="entry name" value="HemD"/>
    <property type="match status" value="1"/>
</dbReference>
<keyword evidence="5 9" id="KW-0627">Porphyrin biosynthesis</keyword>
<dbReference type="PANTHER" id="PTHR38042">
    <property type="entry name" value="UROPORPHYRINOGEN-III SYNTHASE, CHLOROPLASTIC"/>
    <property type="match status" value="1"/>
</dbReference>
<protein>
    <recommendedName>
        <fullName evidence="7 9">Uroporphyrinogen-III synthase</fullName>
        <ecNumber evidence="3 9">4.2.1.75</ecNumber>
    </recommendedName>
</protein>
<evidence type="ECO:0000256" key="7">
    <source>
        <dbReference type="ARBA" id="ARBA00040167"/>
    </source>
</evidence>
<dbReference type="EMBL" id="CP063657">
    <property type="protein sequence ID" value="QOW22141.1"/>
    <property type="molecule type" value="Genomic_DNA"/>
</dbReference>
<dbReference type="RefSeq" id="WP_194034687.1">
    <property type="nucleotide sequence ID" value="NZ_CP063657.1"/>
</dbReference>
<organism evidence="11 12">
    <name type="scientific">Novilysobacter avium</name>
    <dbReference type="NCBI Taxonomy" id="2781023"/>
    <lineage>
        <taxon>Bacteria</taxon>
        <taxon>Pseudomonadati</taxon>
        <taxon>Pseudomonadota</taxon>
        <taxon>Gammaproteobacteria</taxon>
        <taxon>Lysobacterales</taxon>
        <taxon>Lysobacteraceae</taxon>
        <taxon>Novilysobacter</taxon>
    </lineage>
</organism>
<evidence type="ECO:0000256" key="9">
    <source>
        <dbReference type="RuleBase" id="RU366031"/>
    </source>
</evidence>
<keyword evidence="12" id="KW-1185">Reference proteome</keyword>
<comment type="function">
    <text evidence="6 9">Catalyzes cyclization of the linear tetrapyrrole, hydroxymethylbilane, to the macrocyclic uroporphyrinogen III.</text>
</comment>
<comment type="pathway">
    <text evidence="1 9">Porphyrin-containing compound metabolism; protoporphyrin-IX biosynthesis; coproporphyrinogen-III from 5-aminolevulinate: step 3/4.</text>
</comment>
<dbReference type="Pfam" id="PF02602">
    <property type="entry name" value="HEM4"/>
    <property type="match status" value="1"/>
</dbReference>
<dbReference type="PANTHER" id="PTHR38042:SF1">
    <property type="entry name" value="UROPORPHYRINOGEN-III SYNTHASE, CHLOROPLASTIC"/>
    <property type="match status" value="1"/>
</dbReference>
<evidence type="ECO:0000256" key="1">
    <source>
        <dbReference type="ARBA" id="ARBA00004772"/>
    </source>
</evidence>
<accession>A0A7S6UKY0</accession>
<keyword evidence="4 9" id="KW-0456">Lyase</keyword>
<evidence type="ECO:0000256" key="3">
    <source>
        <dbReference type="ARBA" id="ARBA00013109"/>
    </source>
</evidence>
<evidence type="ECO:0000256" key="6">
    <source>
        <dbReference type="ARBA" id="ARBA00037589"/>
    </source>
</evidence>